<feature type="signal peptide" evidence="8">
    <location>
        <begin position="1"/>
        <end position="20"/>
    </location>
</feature>
<organism evidence="10 11">
    <name type="scientific">Aspergillus leporis</name>
    <dbReference type="NCBI Taxonomy" id="41062"/>
    <lineage>
        <taxon>Eukaryota</taxon>
        <taxon>Fungi</taxon>
        <taxon>Dikarya</taxon>
        <taxon>Ascomycota</taxon>
        <taxon>Pezizomycotina</taxon>
        <taxon>Eurotiomycetes</taxon>
        <taxon>Eurotiomycetidae</taxon>
        <taxon>Eurotiales</taxon>
        <taxon>Aspergillaceae</taxon>
        <taxon>Aspergillus</taxon>
        <taxon>Aspergillus subgen. Circumdati</taxon>
    </lineage>
</organism>
<evidence type="ECO:0000256" key="2">
    <source>
        <dbReference type="ARBA" id="ARBA00005641"/>
    </source>
</evidence>
<evidence type="ECO:0000313" key="11">
    <source>
        <dbReference type="Proteomes" id="UP000326565"/>
    </source>
</evidence>
<evidence type="ECO:0000256" key="1">
    <source>
        <dbReference type="ARBA" id="ARBA00000966"/>
    </source>
</evidence>
<dbReference type="Proteomes" id="UP000326565">
    <property type="component" value="Unassembled WGS sequence"/>
</dbReference>
<dbReference type="AlphaFoldDB" id="A0A5N5WVE5"/>
<dbReference type="EC" id="3.2.1.4" evidence="3"/>
<evidence type="ECO:0000256" key="8">
    <source>
        <dbReference type="SAM" id="SignalP"/>
    </source>
</evidence>
<dbReference type="GO" id="GO:0009251">
    <property type="term" value="P:glucan catabolic process"/>
    <property type="evidence" value="ECO:0007669"/>
    <property type="project" value="TreeGrafter"/>
</dbReference>
<dbReference type="SUPFAM" id="SSF51445">
    <property type="entry name" value="(Trans)glycosidases"/>
    <property type="match status" value="1"/>
</dbReference>
<name>A0A5N5WVE5_9EURO</name>
<dbReference type="EMBL" id="ML732251">
    <property type="protein sequence ID" value="KAB8072269.1"/>
    <property type="molecule type" value="Genomic_DNA"/>
</dbReference>
<dbReference type="InterPro" id="IPR017853">
    <property type="entry name" value="GH"/>
</dbReference>
<evidence type="ECO:0000256" key="5">
    <source>
        <dbReference type="ARBA" id="ARBA00023295"/>
    </source>
</evidence>
<evidence type="ECO:0000256" key="3">
    <source>
        <dbReference type="ARBA" id="ARBA00012601"/>
    </source>
</evidence>
<proteinExistence type="inferred from homology"/>
<protein>
    <recommendedName>
        <fullName evidence="3">cellulase</fullName>
        <ecNumber evidence="3">3.2.1.4</ecNumber>
    </recommendedName>
</protein>
<evidence type="ECO:0000259" key="9">
    <source>
        <dbReference type="Pfam" id="PF00150"/>
    </source>
</evidence>
<dbReference type="PANTHER" id="PTHR34142:SF1">
    <property type="entry name" value="GLYCOSIDE HYDROLASE FAMILY 5 DOMAIN-CONTAINING PROTEIN"/>
    <property type="match status" value="1"/>
</dbReference>
<dbReference type="InterPro" id="IPR001547">
    <property type="entry name" value="Glyco_hydro_5"/>
</dbReference>
<evidence type="ECO:0000256" key="7">
    <source>
        <dbReference type="RuleBase" id="RU361153"/>
    </source>
</evidence>
<comment type="function">
    <text evidence="6">Has endoglucanase activity on substrates containing beta-1,4 glycosidic bonds, like in carboxymethylcellulose (CMC), hydroxyethylcellulose (HEC) and beta-glucan. Involved in the degradation of complex natural cellulosic substrates.</text>
</comment>
<feature type="chain" id="PRO_5024807443" description="cellulase" evidence="8">
    <location>
        <begin position="21"/>
        <end position="300"/>
    </location>
</feature>
<accession>A0A5N5WVE5</accession>
<keyword evidence="5 7" id="KW-0326">Glycosidase</keyword>
<reference evidence="10 11" key="1">
    <citation type="submission" date="2019-04" db="EMBL/GenBank/DDBJ databases">
        <title>Friends and foes A comparative genomics study of 23 Aspergillus species from section Flavi.</title>
        <authorList>
            <consortium name="DOE Joint Genome Institute"/>
            <person name="Kjaerbolling I."/>
            <person name="Vesth T."/>
            <person name="Frisvad J.C."/>
            <person name="Nybo J.L."/>
            <person name="Theobald S."/>
            <person name="Kildgaard S."/>
            <person name="Isbrandt T."/>
            <person name="Kuo A."/>
            <person name="Sato A."/>
            <person name="Lyhne E.K."/>
            <person name="Kogle M.E."/>
            <person name="Wiebenga A."/>
            <person name="Kun R.S."/>
            <person name="Lubbers R.J."/>
            <person name="Makela M.R."/>
            <person name="Barry K."/>
            <person name="Chovatia M."/>
            <person name="Clum A."/>
            <person name="Daum C."/>
            <person name="Haridas S."/>
            <person name="He G."/>
            <person name="LaButti K."/>
            <person name="Lipzen A."/>
            <person name="Mondo S."/>
            <person name="Riley R."/>
            <person name="Salamov A."/>
            <person name="Simmons B.A."/>
            <person name="Magnuson J.K."/>
            <person name="Henrissat B."/>
            <person name="Mortensen U.H."/>
            <person name="Larsen T.O."/>
            <person name="Devries R.P."/>
            <person name="Grigoriev I.V."/>
            <person name="Machida M."/>
            <person name="Baker S.E."/>
            <person name="Andersen M.R."/>
        </authorList>
    </citation>
    <scope>NUCLEOTIDE SEQUENCE [LARGE SCALE GENOMIC DNA]</scope>
    <source>
        <strain evidence="10 11">CBS 151.66</strain>
    </source>
</reference>
<comment type="catalytic activity">
    <reaction evidence="1">
        <text>Endohydrolysis of (1-&gt;4)-beta-D-glucosidic linkages in cellulose, lichenin and cereal beta-D-glucans.</text>
        <dbReference type="EC" id="3.2.1.4"/>
    </reaction>
</comment>
<keyword evidence="11" id="KW-1185">Reference proteome</keyword>
<keyword evidence="8" id="KW-0732">Signal</keyword>
<dbReference type="OrthoDB" id="4489960at2759"/>
<dbReference type="Pfam" id="PF00150">
    <property type="entry name" value="Cellulase"/>
    <property type="match status" value="1"/>
</dbReference>
<dbReference type="GO" id="GO:0008810">
    <property type="term" value="F:cellulase activity"/>
    <property type="evidence" value="ECO:0007669"/>
    <property type="project" value="UniProtKB-EC"/>
</dbReference>
<sequence length="300" mass="32382">MKLIISLTALAFLSLKAADALELAGVNLIGLAADASLLGTAYTEFTSTSCGGEQTSYPYPDPLELYIAWRELRFNLVLLSVAWGHIQTGLNGPLNETTLAGLDNLVDFITGNGSTVILDILMNESWGLSALKWASTMKRAIKAILSQAPSHRILVAGPYAATVTTWELRSALALLPLLETAPKGQIIFDLHQHFDIPNGRTNDCLSWGLFYLPFKTVTETLRGRGATAMLTEIGGGPNDACAKSLGEVLGFFEQNSDVWIGWTAWSNMYGDQAISPNVSSEYYVLTGVMRKFAPLGVSGM</sequence>
<evidence type="ECO:0000256" key="4">
    <source>
        <dbReference type="ARBA" id="ARBA00022801"/>
    </source>
</evidence>
<gene>
    <name evidence="10" type="ORF">BDV29DRAFT_158691</name>
</gene>
<dbReference type="Gene3D" id="3.20.20.80">
    <property type="entry name" value="Glycosidases"/>
    <property type="match status" value="2"/>
</dbReference>
<dbReference type="PANTHER" id="PTHR34142">
    <property type="entry name" value="ENDO-BETA-1,4-GLUCANASE A"/>
    <property type="match status" value="1"/>
</dbReference>
<evidence type="ECO:0000256" key="6">
    <source>
        <dbReference type="ARBA" id="ARBA00025192"/>
    </source>
</evidence>
<keyword evidence="4 7" id="KW-0378">Hydrolase</keyword>
<comment type="similarity">
    <text evidence="2 7">Belongs to the glycosyl hydrolase 5 (cellulase A) family.</text>
</comment>
<feature type="domain" description="Glycoside hydrolase family 5" evidence="9">
    <location>
        <begin position="122"/>
        <end position="267"/>
    </location>
</feature>
<evidence type="ECO:0000313" key="10">
    <source>
        <dbReference type="EMBL" id="KAB8072269.1"/>
    </source>
</evidence>